<protein>
    <submittedName>
        <fullName evidence="1">Uncharacterized protein</fullName>
    </submittedName>
</protein>
<keyword evidence="2" id="KW-1185">Reference proteome</keyword>
<proteinExistence type="predicted"/>
<reference evidence="1" key="1">
    <citation type="submission" date="2020-06" db="EMBL/GenBank/DDBJ databases">
        <authorList>
            <person name="Dong N."/>
        </authorList>
    </citation>
    <scope>NUCLEOTIDE SEQUENCE</scope>
    <source>
        <strain evidence="1">R1692</strain>
    </source>
</reference>
<dbReference type="RefSeq" id="WP_286652297.1">
    <property type="nucleotide sequence ID" value="NZ_JACAGK010000074.1"/>
</dbReference>
<reference evidence="1" key="2">
    <citation type="journal article" date="2022" name="Sci. Total Environ.">
        <title>Prevalence, transmission, and molecular epidemiology of tet(X)-positive bacteria among humans, animals, and environmental niches in China: An epidemiological, and genomic-based study.</title>
        <authorList>
            <person name="Dong N."/>
            <person name="Zeng Y."/>
            <person name="Cai C."/>
            <person name="Sun C."/>
            <person name="Lu J."/>
            <person name="Liu C."/>
            <person name="Zhou H."/>
            <person name="Sun Q."/>
            <person name="Shu L."/>
            <person name="Wang H."/>
            <person name="Wang Y."/>
            <person name="Wang S."/>
            <person name="Wu C."/>
            <person name="Chan E.W."/>
            <person name="Chen G."/>
            <person name="Shen Z."/>
            <person name="Chen S."/>
            <person name="Zhang R."/>
        </authorList>
    </citation>
    <scope>NUCLEOTIDE SEQUENCE</scope>
    <source>
        <strain evidence="1">R1692</strain>
    </source>
</reference>
<accession>A0ABT7NSD1</accession>
<sequence length="83" mass="9880">MIVQYMGLALDLSKVKAIYIDDMKLIFEVDNILLKVYDEDSEAYELRSFQNAPIVKEFMYIDNLSESFKAWIALWEEYKENNN</sequence>
<name>A0ABT7NSD1_9SPHI</name>
<gene>
    <name evidence="1" type="ORF">HX018_18055</name>
</gene>
<dbReference type="EMBL" id="JACAGK010000074">
    <property type="protein sequence ID" value="MDM1050145.1"/>
    <property type="molecule type" value="Genomic_DNA"/>
</dbReference>
<organism evidence="1 2">
    <name type="scientific">Sphingobacterium hotanense</name>
    <dbReference type="NCBI Taxonomy" id="649196"/>
    <lineage>
        <taxon>Bacteria</taxon>
        <taxon>Pseudomonadati</taxon>
        <taxon>Bacteroidota</taxon>
        <taxon>Sphingobacteriia</taxon>
        <taxon>Sphingobacteriales</taxon>
        <taxon>Sphingobacteriaceae</taxon>
        <taxon>Sphingobacterium</taxon>
    </lineage>
</organism>
<dbReference type="Proteomes" id="UP001170954">
    <property type="component" value="Unassembled WGS sequence"/>
</dbReference>
<evidence type="ECO:0000313" key="1">
    <source>
        <dbReference type="EMBL" id="MDM1050145.1"/>
    </source>
</evidence>
<comment type="caution">
    <text evidence="1">The sequence shown here is derived from an EMBL/GenBank/DDBJ whole genome shotgun (WGS) entry which is preliminary data.</text>
</comment>
<evidence type="ECO:0000313" key="2">
    <source>
        <dbReference type="Proteomes" id="UP001170954"/>
    </source>
</evidence>